<dbReference type="RefSeq" id="WP_244703786.1">
    <property type="nucleotide sequence ID" value="NZ_BAAADN010000022.1"/>
</dbReference>
<feature type="compositionally biased region" description="Basic residues" evidence="1">
    <location>
        <begin position="13"/>
        <end position="26"/>
    </location>
</feature>
<proteinExistence type="predicted"/>
<dbReference type="Proteomes" id="UP000830542">
    <property type="component" value="Chromosome"/>
</dbReference>
<keyword evidence="2" id="KW-0812">Transmembrane</keyword>
<gene>
    <name evidence="3" type="ORF">MUK72_02980</name>
</gene>
<dbReference type="KEGG" id="hdo:MUK72_02980"/>
<feature type="region of interest" description="Disordered" evidence="1">
    <location>
        <begin position="1"/>
        <end position="26"/>
    </location>
</feature>
<keyword evidence="4" id="KW-1185">Reference proteome</keyword>
<protein>
    <submittedName>
        <fullName evidence="3">Uncharacterized protein</fullName>
    </submittedName>
</protein>
<evidence type="ECO:0000313" key="3">
    <source>
        <dbReference type="EMBL" id="UOO95680.1"/>
    </source>
</evidence>
<feature type="transmembrane region" description="Helical" evidence="2">
    <location>
        <begin position="33"/>
        <end position="55"/>
    </location>
</feature>
<feature type="transmembrane region" description="Helical" evidence="2">
    <location>
        <begin position="61"/>
        <end position="89"/>
    </location>
</feature>
<dbReference type="AlphaFoldDB" id="A0AAX3APH0"/>
<dbReference type="EMBL" id="CP095005">
    <property type="protein sequence ID" value="UOO95680.1"/>
    <property type="molecule type" value="Genomic_DNA"/>
</dbReference>
<keyword evidence="2" id="KW-0472">Membrane</keyword>
<accession>A0AAX3APH0</accession>
<evidence type="ECO:0000256" key="2">
    <source>
        <dbReference type="SAM" id="Phobius"/>
    </source>
</evidence>
<sequence>MSYDGAGDTGRGVLHRNGRVGARARRRRTAERTTGLAVAVLAILTLGFAALWFAVSLPALAWLFAASAVGFGALVAAPWLVVTGVVRLLERAQ</sequence>
<organism evidence="3 4">
    <name type="scientific">Halococcus dombrowskii</name>
    <dbReference type="NCBI Taxonomy" id="179637"/>
    <lineage>
        <taxon>Archaea</taxon>
        <taxon>Methanobacteriati</taxon>
        <taxon>Methanobacteriota</taxon>
        <taxon>Stenosarchaea group</taxon>
        <taxon>Halobacteria</taxon>
        <taxon>Halobacteriales</taxon>
        <taxon>Halococcaceae</taxon>
        <taxon>Halococcus</taxon>
    </lineage>
</organism>
<reference evidence="3" key="1">
    <citation type="submission" date="2022-04" db="EMBL/GenBank/DDBJ databases">
        <title>Sequencing and genomic assembly of Halococcus dombrowskii.</title>
        <authorList>
            <person name="Lim S.W."/>
            <person name="MacLea K.S."/>
        </authorList>
    </citation>
    <scope>NUCLEOTIDE SEQUENCE</scope>
    <source>
        <strain evidence="3">H4</strain>
    </source>
</reference>
<evidence type="ECO:0000256" key="1">
    <source>
        <dbReference type="SAM" id="MobiDB-lite"/>
    </source>
</evidence>
<name>A0AAX3APH0_HALDO</name>
<dbReference type="GeneID" id="71760778"/>
<keyword evidence="2" id="KW-1133">Transmembrane helix</keyword>
<evidence type="ECO:0000313" key="4">
    <source>
        <dbReference type="Proteomes" id="UP000830542"/>
    </source>
</evidence>